<name>A0ABS8W6G4_9GAMM</name>
<dbReference type="InterPro" id="IPR008995">
    <property type="entry name" value="Mo/tungstate-bd_C_term_dom"/>
</dbReference>
<evidence type="ECO:0000313" key="8">
    <source>
        <dbReference type="EMBL" id="MCE2593374.1"/>
    </source>
</evidence>
<dbReference type="Proteomes" id="UP001201273">
    <property type="component" value="Unassembled WGS sequence"/>
</dbReference>
<keyword evidence="9" id="KW-1185">Reference proteome</keyword>
<proteinExistence type="predicted"/>
<dbReference type="EMBL" id="JAIMJA010000001">
    <property type="protein sequence ID" value="MCE2593374.1"/>
    <property type="molecule type" value="Genomic_DNA"/>
</dbReference>
<gene>
    <name evidence="8" type="ORF">K6Y31_00885</name>
</gene>
<dbReference type="InterPro" id="IPR013611">
    <property type="entry name" value="Transp-assoc_OB_typ2"/>
</dbReference>
<dbReference type="RefSeq" id="WP_233050987.1">
    <property type="nucleotide sequence ID" value="NZ_JAIMJA010000001.1"/>
</dbReference>
<accession>A0ABS8W6G4</accession>
<organism evidence="8 9">
    <name type="scientific">Motilimonas cestriensis</name>
    <dbReference type="NCBI Taxonomy" id="2742685"/>
    <lineage>
        <taxon>Bacteria</taxon>
        <taxon>Pseudomonadati</taxon>
        <taxon>Pseudomonadota</taxon>
        <taxon>Gammaproteobacteria</taxon>
        <taxon>Alteromonadales</taxon>
        <taxon>Alteromonadales genera incertae sedis</taxon>
        <taxon>Motilimonas</taxon>
    </lineage>
</organism>
<comment type="caution">
    <text evidence="8">The sequence shown here is derived from an EMBL/GenBank/DDBJ whole genome shotgun (WGS) entry which is preliminary data.</text>
</comment>
<dbReference type="SUPFAM" id="SSF50331">
    <property type="entry name" value="MOP-like"/>
    <property type="match status" value="1"/>
</dbReference>
<evidence type="ECO:0000313" key="9">
    <source>
        <dbReference type="Proteomes" id="UP001201273"/>
    </source>
</evidence>
<evidence type="ECO:0000259" key="7">
    <source>
        <dbReference type="PROSITE" id="PS50893"/>
    </source>
</evidence>
<dbReference type="InterPro" id="IPR003593">
    <property type="entry name" value="AAA+_ATPase"/>
</dbReference>
<evidence type="ECO:0000256" key="2">
    <source>
        <dbReference type="ARBA" id="ARBA00022475"/>
    </source>
</evidence>
<sequence>MSELELRNISKQWHEYKALNDISLRVEQGQFVALLGPSGCGKTTLLRILAGLESPSSGQFFLKGQDITDLEPSQRGISMVFQSYALFPHLSVNDNILFGLKARKLPKAEQQERLKHALALVSLEAHQHKQPAELSGGQCQRVALARAIVSQHPVCLMDEPLSNLDAKLRAQMRHELRALQQQLGLTVVYVTHDQVEAMSMADQVVLLNQGNVEQCGSPHSLYQSPKTIFAAQFIGSPAMNIFRCHDHQYLLGIRPEDLSLAEHGLPCTLVKMDYQGDCTLLTATYQEQSICIKVAGAPQFRLGTQLYLQWSQQDCHYFCPQTKQRISLTEKEIDYVDFA</sequence>
<reference evidence="8 9" key="1">
    <citation type="journal article" date="2022" name="Environ. Microbiol. Rep.">
        <title>Eco-phylogenetic analyses reveal divergent evolution of vitamin B12 metabolism in the marine bacterial family 'Psychromonadaceae'.</title>
        <authorList>
            <person name="Jin X."/>
            <person name="Yang Y."/>
            <person name="Cao H."/>
            <person name="Gao B."/>
            <person name="Zhao Z."/>
        </authorList>
    </citation>
    <scope>NUCLEOTIDE SEQUENCE [LARGE SCALE GENOMIC DNA]</scope>
    <source>
        <strain evidence="8 9">MKS20</strain>
    </source>
</reference>
<keyword evidence="4 8" id="KW-0067">ATP-binding</keyword>
<dbReference type="Pfam" id="PF00005">
    <property type="entry name" value="ABC_tran"/>
    <property type="match status" value="1"/>
</dbReference>
<evidence type="ECO:0000256" key="6">
    <source>
        <dbReference type="ARBA" id="ARBA00023136"/>
    </source>
</evidence>
<dbReference type="InterPro" id="IPR047641">
    <property type="entry name" value="ABC_transpr_MalK/UgpC-like"/>
</dbReference>
<evidence type="ECO:0000256" key="4">
    <source>
        <dbReference type="ARBA" id="ARBA00022840"/>
    </source>
</evidence>
<dbReference type="SMART" id="SM00382">
    <property type="entry name" value="AAA"/>
    <property type="match status" value="1"/>
</dbReference>
<dbReference type="InterPro" id="IPR017871">
    <property type="entry name" value="ABC_transporter-like_CS"/>
</dbReference>
<keyword evidence="2" id="KW-1003">Cell membrane</keyword>
<evidence type="ECO:0000256" key="1">
    <source>
        <dbReference type="ARBA" id="ARBA00022448"/>
    </source>
</evidence>
<keyword evidence="1" id="KW-0813">Transport</keyword>
<dbReference type="InterPro" id="IPR003439">
    <property type="entry name" value="ABC_transporter-like_ATP-bd"/>
</dbReference>
<dbReference type="PANTHER" id="PTHR43875">
    <property type="entry name" value="MALTODEXTRIN IMPORT ATP-BINDING PROTEIN MSMX"/>
    <property type="match status" value="1"/>
</dbReference>
<dbReference type="InterPro" id="IPR027417">
    <property type="entry name" value="P-loop_NTPase"/>
</dbReference>
<keyword evidence="3" id="KW-0547">Nucleotide-binding</keyword>
<dbReference type="PANTHER" id="PTHR43875:SF15">
    <property type="entry name" value="TREHALOSE IMPORT ATP-BINDING PROTEIN SUGC"/>
    <property type="match status" value="1"/>
</dbReference>
<dbReference type="SUPFAM" id="SSF52540">
    <property type="entry name" value="P-loop containing nucleoside triphosphate hydrolases"/>
    <property type="match status" value="1"/>
</dbReference>
<keyword evidence="5" id="KW-1278">Translocase</keyword>
<protein>
    <submittedName>
        <fullName evidence="8">ABC transporter ATP-binding protein</fullName>
    </submittedName>
</protein>
<dbReference type="Gene3D" id="2.40.50.100">
    <property type="match status" value="1"/>
</dbReference>
<dbReference type="Pfam" id="PF08402">
    <property type="entry name" value="TOBE_2"/>
    <property type="match status" value="1"/>
</dbReference>
<dbReference type="PROSITE" id="PS00211">
    <property type="entry name" value="ABC_TRANSPORTER_1"/>
    <property type="match status" value="1"/>
</dbReference>
<keyword evidence="6" id="KW-0472">Membrane</keyword>
<feature type="domain" description="ABC transporter" evidence="7">
    <location>
        <begin position="4"/>
        <end position="234"/>
    </location>
</feature>
<dbReference type="Gene3D" id="3.40.50.300">
    <property type="entry name" value="P-loop containing nucleotide triphosphate hydrolases"/>
    <property type="match status" value="1"/>
</dbReference>
<dbReference type="GO" id="GO:0005524">
    <property type="term" value="F:ATP binding"/>
    <property type="evidence" value="ECO:0007669"/>
    <property type="project" value="UniProtKB-KW"/>
</dbReference>
<evidence type="ECO:0000256" key="3">
    <source>
        <dbReference type="ARBA" id="ARBA00022741"/>
    </source>
</evidence>
<dbReference type="PROSITE" id="PS50893">
    <property type="entry name" value="ABC_TRANSPORTER_2"/>
    <property type="match status" value="1"/>
</dbReference>
<evidence type="ECO:0000256" key="5">
    <source>
        <dbReference type="ARBA" id="ARBA00022967"/>
    </source>
</evidence>